<evidence type="ECO:0000256" key="1">
    <source>
        <dbReference type="SAM" id="MobiDB-lite"/>
    </source>
</evidence>
<accession>A0A1Y1ZHD2</accession>
<name>A0A1Y1ZHD2_9PLEO</name>
<dbReference type="Proteomes" id="UP000193144">
    <property type="component" value="Unassembled WGS sequence"/>
</dbReference>
<sequence length="180" mass="21563">MKVWTPGNNKRAQPPTKENWTEWTAKVWEEYLAEYIAEYPDYKPPYGPRTSPPRKRDGLRRQNAGASSGRSSRPADWLRMSNKQKSRHRTEEENRVYRNKQKEWERQEKREKEMTIVAERKASEILGESNGGAQSQQYGKNKEWYQDEDDGEFDEDKIKKQFDENEEIERRRESDEEASR</sequence>
<protein>
    <submittedName>
        <fullName evidence="2">Uncharacterized protein</fullName>
    </submittedName>
</protein>
<evidence type="ECO:0000313" key="3">
    <source>
        <dbReference type="Proteomes" id="UP000193144"/>
    </source>
</evidence>
<evidence type="ECO:0000313" key="2">
    <source>
        <dbReference type="EMBL" id="ORY09215.1"/>
    </source>
</evidence>
<keyword evidence="3" id="KW-1185">Reference proteome</keyword>
<feature type="compositionally biased region" description="Basic and acidic residues" evidence="1">
    <location>
        <begin position="89"/>
        <end position="123"/>
    </location>
</feature>
<feature type="compositionally biased region" description="Basic and acidic residues" evidence="1">
    <location>
        <begin position="156"/>
        <end position="180"/>
    </location>
</feature>
<dbReference type="AlphaFoldDB" id="A0A1Y1ZHD2"/>
<comment type="caution">
    <text evidence="2">The sequence shown here is derived from an EMBL/GenBank/DDBJ whole genome shotgun (WGS) entry which is preliminary data.</text>
</comment>
<feature type="region of interest" description="Disordered" evidence="1">
    <location>
        <begin position="40"/>
        <end position="180"/>
    </location>
</feature>
<gene>
    <name evidence="2" type="ORF">BCR34DRAFT_589459</name>
</gene>
<feature type="compositionally biased region" description="Pro residues" evidence="1">
    <location>
        <begin position="42"/>
        <end position="51"/>
    </location>
</feature>
<feature type="compositionally biased region" description="Acidic residues" evidence="1">
    <location>
        <begin position="146"/>
        <end position="155"/>
    </location>
</feature>
<proteinExistence type="predicted"/>
<organism evidence="2 3">
    <name type="scientific">Clohesyomyces aquaticus</name>
    <dbReference type="NCBI Taxonomy" id="1231657"/>
    <lineage>
        <taxon>Eukaryota</taxon>
        <taxon>Fungi</taxon>
        <taxon>Dikarya</taxon>
        <taxon>Ascomycota</taxon>
        <taxon>Pezizomycotina</taxon>
        <taxon>Dothideomycetes</taxon>
        <taxon>Pleosporomycetidae</taxon>
        <taxon>Pleosporales</taxon>
        <taxon>Lindgomycetaceae</taxon>
        <taxon>Clohesyomyces</taxon>
    </lineage>
</organism>
<dbReference type="EMBL" id="MCFA01000089">
    <property type="protein sequence ID" value="ORY09215.1"/>
    <property type="molecule type" value="Genomic_DNA"/>
</dbReference>
<reference evidence="2 3" key="1">
    <citation type="submission" date="2016-07" db="EMBL/GenBank/DDBJ databases">
        <title>Pervasive Adenine N6-methylation of Active Genes in Fungi.</title>
        <authorList>
            <consortium name="DOE Joint Genome Institute"/>
            <person name="Mondo S.J."/>
            <person name="Dannebaum R.O."/>
            <person name="Kuo R.C."/>
            <person name="Labutti K."/>
            <person name="Haridas S."/>
            <person name="Kuo A."/>
            <person name="Salamov A."/>
            <person name="Ahrendt S.R."/>
            <person name="Lipzen A."/>
            <person name="Sullivan W."/>
            <person name="Andreopoulos W.B."/>
            <person name="Clum A."/>
            <person name="Lindquist E."/>
            <person name="Daum C."/>
            <person name="Ramamoorthy G.K."/>
            <person name="Gryganskyi A."/>
            <person name="Culley D."/>
            <person name="Magnuson J.K."/>
            <person name="James T.Y."/>
            <person name="O'Malley M.A."/>
            <person name="Stajich J.E."/>
            <person name="Spatafora J.W."/>
            <person name="Visel A."/>
            <person name="Grigoriev I.V."/>
        </authorList>
    </citation>
    <scope>NUCLEOTIDE SEQUENCE [LARGE SCALE GENOMIC DNA]</scope>
    <source>
        <strain evidence="2 3">CBS 115471</strain>
    </source>
</reference>